<dbReference type="Gene3D" id="3.40.109.10">
    <property type="entry name" value="NADH Oxidase"/>
    <property type="match status" value="1"/>
</dbReference>
<keyword evidence="5" id="KW-0560">Oxidoreductase</keyword>
<evidence type="ECO:0000256" key="3">
    <source>
        <dbReference type="ARBA" id="ARBA00022630"/>
    </source>
</evidence>
<dbReference type="RefSeq" id="WP_180871964.1">
    <property type="nucleotide sequence ID" value="NZ_JACJJQ010000041.1"/>
</dbReference>
<keyword evidence="4" id="KW-0288">FMN</keyword>
<protein>
    <submittedName>
        <fullName evidence="7">Nitroreductase family protein</fullName>
    </submittedName>
</protein>
<evidence type="ECO:0000256" key="2">
    <source>
        <dbReference type="ARBA" id="ARBA00007118"/>
    </source>
</evidence>
<dbReference type="Proteomes" id="UP000776629">
    <property type="component" value="Unassembled WGS sequence"/>
</dbReference>
<comment type="caution">
    <text evidence="7">The sequence shown here is derived from an EMBL/GenBank/DDBJ whole genome shotgun (WGS) entry which is preliminary data.</text>
</comment>
<evidence type="ECO:0000256" key="1">
    <source>
        <dbReference type="ARBA" id="ARBA00001917"/>
    </source>
</evidence>
<accession>A0ABS2EQ80</accession>
<dbReference type="PANTHER" id="PTHR43673:SF2">
    <property type="entry name" value="NITROREDUCTASE"/>
    <property type="match status" value="1"/>
</dbReference>
<sequence>MNLTNAIKLRQANREFKKTPLTAEEVEQLTEAAGYAPVARGRFNDFLITVVNDPATIDILEANDTGHPFYGAPTVIMISTTLTGQSGFLSAGMIAENIELKATDLGLATCTILGVVKASIEESEAALNSLGLPGDFHPVLAVAVGHPDHELKPRNFVTNRLRTVTIDPEK</sequence>
<dbReference type="PANTHER" id="PTHR43673">
    <property type="entry name" value="NAD(P)H NITROREDUCTASE YDGI-RELATED"/>
    <property type="match status" value="1"/>
</dbReference>
<keyword evidence="8" id="KW-1185">Reference proteome</keyword>
<comment type="cofactor">
    <cofactor evidence="1">
        <name>FMN</name>
        <dbReference type="ChEBI" id="CHEBI:58210"/>
    </cofactor>
</comment>
<organism evidence="7 8">
    <name type="scientific">Limosilactobacillus alvi</name>
    <dbReference type="NCBI Taxonomy" id="990412"/>
    <lineage>
        <taxon>Bacteria</taxon>
        <taxon>Bacillati</taxon>
        <taxon>Bacillota</taxon>
        <taxon>Bacilli</taxon>
        <taxon>Lactobacillales</taxon>
        <taxon>Lactobacillaceae</taxon>
        <taxon>Limosilactobacillus</taxon>
    </lineage>
</organism>
<dbReference type="InterPro" id="IPR000415">
    <property type="entry name" value="Nitroreductase-like"/>
</dbReference>
<gene>
    <name evidence="7" type="ORF">H5993_07820</name>
</gene>
<dbReference type="SUPFAM" id="SSF55469">
    <property type="entry name" value="FMN-dependent nitroreductase-like"/>
    <property type="match status" value="1"/>
</dbReference>
<keyword evidence="3" id="KW-0285">Flavoprotein</keyword>
<name>A0ABS2EQ80_9LACO</name>
<evidence type="ECO:0000313" key="8">
    <source>
        <dbReference type="Proteomes" id="UP000776629"/>
    </source>
</evidence>
<reference evidence="7 8" key="1">
    <citation type="journal article" date="2021" name="Sci. Rep.">
        <title>The distribution of antibiotic resistance genes in chicken gut microbiota commensals.</title>
        <authorList>
            <person name="Juricova H."/>
            <person name="Matiasovicova J."/>
            <person name="Kubasova T."/>
            <person name="Cejkova D."/>
            <person name="Rychlik I."/>
        </authorList>
    </citation>
    <scope>NUCLEOTIDE SEQUENCE [LARGE SCALE GENOMIC DNA]</scope>
    <source>
        <strain evidence="7 8">An810</strain>
    </source>
</reference>
<proteinExistence type="inferred from homology"/>
<evidence type="ECO:0000256" key="5">
    <source>
        <dbReference type="ARBA" id="ARBA00023002"/>
    </source>
</evidence>
<evidence type="ECO:0000313" key="7">
    <source>
        <dbReference type="EMBL" id="MBM6754662.1"/>
    </source>
</evidence>
<comment type="similarity">
    <text evidence="2">Belongs to the nitroreductase family.</text>
</comment>
<dbReference type="InterPro" id="IPR029479">
    <property type="entry name" value="Nitroreductase"/>
</dbReference>
<feature type="domain" description="Nitroreductase" evidence="6">
    <location>
        <begin position="8"/>
        <end position="56"/>
    </location>
</feature>
<dbReference type="Pfam" id="PF00881">
    <property type="entry name" value="Nitroreductase"/>
    <property type="match status" value="2"/>
</dbReference>
<dbReference type="EMBL" id="JACJJQ010000041">
    <property type="protein sequence ID" value="MBM6754662.1"/>
    <property type="molecule type" value="Genomic_DNA"/>
</dbReference>
<evidence type="ECO:0000256" key="4">
    <source>
        <dbReference type="ARBA" id="ARBA00022643"/>
    </source>
</evidence>
<evidence type="ECO:0000259" key="6">
    <source>
        <dbReference type="Pfam" id="PF00881"/>
    </source>
</evidence>
<feature type="domain" description="Nitroreductase" evidence="6">
    <location>
        <begin position="69"/>
        <end position="146"/>
    </location>
</feature>